<dbReference type="AlphaFoldDB" id="A0A6A1VJZ4"/>
<reference evidence="2 3" key="1">
    <citation type="journal article" date="2019" name="Plant Biotechnol. J.">
        <title>The red bayberry genome and genetic basis of sex determination.</title>
        <authorList>
            <person name="Jia H.M."/>
            <person name="Jia H.J."/>
            <person name="Cai Q.L."/>
            <person name="Wang Y."/>
            <person name="Zhao H.B."/>
            <person name="Yang W.F."/>
            <person name="Wang G.Y."/>
            <person name="Li Y.H."/>
            <person name="Zhan D.L."/>
            <person name="Shen Y.T."/>
            <person name="Niu Q.F."/>
            <person name="Chang L."/>
            <person name="Qiu J."/>
            <person name="Zhao L."/>
            <person name="Xie H.B."/>
            <person name="Fu W.Y."/>
            <person name="Jin J."/>
            <person name="Li X.W."/>
            <person name="Jiao Y."/>
            <person name="Zhou C.C."/>
            <person name="Tu T."/>
            <person name="Chai C.Y."/>
            <person name="Gao J.L."/>
            <person name="Fan L.J."/>
            <person name="van de Weg E."/>
            <person name="Wang J.Y."/>
            <person name="Gao Z.S."/>
        </authorList>
    </citation>
    <scope>NUCLEOTIDE SEQUENCE [LARGE SCALE GENOMIC DNA]</scope>
    <source>
        <tissue evidence="2">Leaves</tissue>
    </source>
</reference>
<accession>A0A6A1VJZ4</accession>
<dbReference type="EMBL" id="RXIC02000023">
    <property type="protein sequence ID" value="KAB1213181.1"/>
    <property type="molecule type" value="Genomic_DNA"/>
</dbReference>
<protein>
    <submittedName>
        <fullName evidence="2">Uncharacterized protein</fullName>
    </submittedName>
</protein>
<evidence type="ECO:0000313" key="3">
    <source>
        <dbReference type="Proteomes" id="UP000516437"/>
    </source>
</evidence>
<feature type="region of interest" description="Disordered" evidence="1">
    <location>
        <begin position="125"/>
        <end position="150"/>
    </location>
</feature>
<evidence type="ECO:0000313" key="2">
    <source>
        <dbReference type="EMBL" id="KAB1213181.1"/>
    </source>
</evidence>
<dbReference type="Proteomes" id="UP000516437">
    <property type="component" value="Chromosome 5"/>
</dbReference>
<proteinExistence type="predicted"/>
<organism evidence="2 3">
    <name type="scientific">Morella rubra</name>
    <name type="common">Chinese bayberry</name>
    <dbReference type="NCBI Taxonomy" id="262757"/>
    <lineage>
        <taxon>Eukaryota</taxon>
        <taxon>Viridiplantae</taxon>
        <taxon>Streptophyta</taxon>
        <taxon>Embryophyta</taxon>
        <taxon>Tracheophyta</taxon>
        <taxon>Spermatophyta</taxon>
        <taxon>Magnoliopsida</taxon>
        <taxon>eudicotyledons</taxon>
        <taxon>Gunneridae</taxon>
        <taxon>Pentapetalae</taxon>
        <taxon>rosids</taxon>
        <taxon>fabids</taxon>
        <taxon>Fagales</taxon>
        <taxon>Myricaceae</taxon>
        <taxon>Morella</taxon>
    </lineage>
</organism>
<gene>
    <name evidence="2" type="ORF">CJ030_MR5G021759</name>
</gene>
<feature type="compositionally biased region" description="Acidic residues" evidence="1">
    <location>
        <begin position="139"/>
        <end position="150"/>
    </location>
</feature>
<evidence type="ECO:0000256" key="1">
    <source>
        <dbReference type="SAM" id="MobiDB-lite"/>
    </source>
</evidence>
<keyword evidence="3" id="KW-1185">Reference proteome</keyword>
<feature type="region of interest" description="Disordered" evidence="1">
    <location>
        <begin position="1"/>
        <end position="34"/>
    </location>
</feature>
<comment type="caution">
    <text evidence="2">The sequence shown here is derived from an EMBL/GenBank/DDBJ whole genome shotgun (WGS) entry which is preliminary data.</text>
</comment>
<sequence>MSSSRSKLPLIKRPPLSVQGQKKGRSTEEPAPTPEACIYSESGFDFKEMFEFQGWVALVNLKVDCYVYLVKLGSLWNVFHSHVSCLEVDLTGEVREKPKESKEYNKKTLRLMGFMQNEDGEWVRKGVVTPQKGGRGSESEEESEDEEEGH</sequence>
<name>A0A6A1VJZ4_9ROSI</name>